<proteinExistence type="predicted"/>
<accession>A0A0G1XWQ8</accession>
<sequence length="53" mass="6358">MIKVDKISAGEGSGRFFSDKQQINLIVKVDYRPKHYRMPRYLLQAMIELRLRF</sequence>
<dbReference type="Proteomes" id="UP000034290">
    <property type="component" value="Unassembled WGS sequence"/>
</dbReference>
<dbReference type="AlphaFoldDB" id="A0A0G1XWQ8"/>
<name>A0A0G1XWQ8_9BACT</name>
<dbReference type="EMBL" id="LCRM01000043">
    <property type="protein sequence ID" value="KKW35360.1"/>
    <property type="molecule type" value="Genomic_DNA"/>
</dbReference>
<comment type="caution">
    <text evidence="1">The sequence shown here is derived from an EMBL/GenBank/DDBJ whole genome shotgun (WGS) entry which is preliminary data.</text>
</comment>
<organism evidence="1 2">
    <name type="scientific">Candidatus Giovannonibacteria bacterium GW2011_GWA2_53_7</name>
    <dbReference type="NCBI Taxonomy" id="1618650"/>
    <lineage>
        <taxon>Bacteria</taxon>
        <taxon>Candidatus Giovannoniibacteriota</taxon>
    </lineage>
</organism>
<evidence type="ECO:0000313" key="2">
    <source>
        <dbReference type="Proteomes" id="UP000034290"/>
    </source>
</evidence>
<gene>
    <name evidence="1" type="ORF">UY81_C0043G0002</name>
</gene>
<reference evidence="1 2" key="1">
    <citation type="journal article" date="2015" name="Nature">
        <title>rRNA introns, odd ribosomes, and small enigmatic genomes across a large radiation of phyla.</title>
        <authorList>
            <person name="Brown C.T."/>
            <person name="Hug L.A."/>
            <person name="Thomas B.C."/>
            <person name="Sharon I."/>
            <person name="Castelle C.J."/>
            <person name="Singh A."/>
            <person name="Wilkins M.J."/>
            <person name="Williams K.H."/>
            <person name="Banfield J.F."/>
        </authorList>
    </citation>
    <scope>NUCLEOTIDE SEQUENCE [LARGE SCALE GENOMIC DNA]</scope>
</reference>
<evidence type="ECO:0000313" key="1">
    <source>
        <dbReference type="EMBL" id="KKW35360.1"/>
    </source>
</evidence>
<protein>
    <submittedName>
        <fullName evidence="1">Uncharacterized protein</fullName>
    </submittedName>
</protein>